<organism evidence="1 2">
    <name type="scientific">Nonomuraea endophytica</name>
    <dbReference type="NCBI Taxonomy" id="714136"/>
    <lineage>
        <taxon>Bacteria</taxon>
        <taxon>Bacillati</taxon>
        <taxon>Actinomycetota</taxon>
        <taxon>Actinomycetes</taxon>
        <taxon>Streptosporangiales</taxon>
        <taxon>Streptosporangiaceae</taxon>
        <taxon>Nonomuraea</taxon>
    </lineage>
</organism>
<gene>
    <name evidence="1" type="ORF">HNR40_000703</name>
</gene>
<evidence type="ECO:0008006" key="3">
    <source>
        <dbReference type="Google" id="ProtNLM"/>
    </source>
</evidence>
<dbReference type="AlphaFoldDB" id="A0A7W7ZWX4"/>
<dbReference type="Proteomes" id="UP000568380">
    <property type="component" value="Unassembled WGS sequence"/>
</dbReference>
<keyword evidence="2" id="KW-1185">Reference proteome</keyword>
<dbReference type="RefSeq" id="WP_184958257.1">
    <property type="nucleotide sequence ID" value="NZ_JACHIN010000001.1"/>
</dbReference>
<accession>A0A7W7ZWX4</accession>
<proteinExistence type="predicted"/>
<protein>
    <recommendedName>
        <fullName evidence="3">HEAT repeat domain-containing protein</fullName>
    </recommendedName>
</protein>
<dbReference type="InterPro" id="IPR011989">
    <property type="entry name" value="ARM-like"/>
</dbReference>
<comment type="caution">
    <text evidence="1">The sequence shown here is derived from an EMBL/GenBank/DDBJ whole genome shotgun (WGS) entry which is preliminary data.</text>
</comment>
<evidence type="ECO:0000313" key="1">
    <source>
        <dbReference type="EMBL" id="MBB5075257.1"/>
    </source>
</evidence>
<dbReference type="Gene3D" id="1.25.10.10">
    <property type="entry name" value="Leucine-rich Repeat Variant"/>
    <property type="match status" value="1"/>
</dbReference>
<sequence length="384" mass="41206">MAAAAGLARADVSEPDPEAVRVAAVGDPVFKRLPPELRLWDAFQESEKWHRALAVELATRERLKGWGQIEVKDAVLRWRTAARELVPILVDRAPETYPGDFPGLVEIVAEAGEVSAEQADFLAEAVRAMAPHADRLLTGLDAFLRGPELRGNRGFDLVEVIYALVDWGEAAAPLLPALTTKFPRYGYSIIVLPLLGAIGPAAAEAVPHVRGVLDDESERPDAAWALWRITGDPGDVVAIITARLAESGHSARDLAPLLEDLGPVAAGAAPRLRALLDDEVDGFRWDRVGIARALWAITGDADGLVEPLLAAVTVRPLPDDTITYPSEGLRAVEALGWLGKAAAEAVPALQTIASGPARVTHWDAHLDDRYRRAAAEALGRIEGQ</sequence>
<name>A0A7W7ZWX4_9ACTN</name>
<evidence type="ECO:0000313" key="2">
    <source>
        <dbReference type="Proteomes" id="UP000568380"/>
    </source>
</evidence>
<reference evidence="1 2" key="1">
    <citation type="submission" date="2020-08" db="EMBL/GenBank/DDBJ databases">
        <title>Genomic Encyclopedia of Type Strains, Phase IV (KMG-IV): sequencing the most valuable type-strain genomes for metagenomic binning, comparative biology and taxonomic classification.</title>
        <authorList>
            <person name="Goeker M."/>
        </authorList>
    </citation>
    <scope>NUCLEOTIDE SEQUENCE [LARGE SCALE GENOMIC DNA]</scope>
    <source>
        <strain evidence="1 2">DSM 45385</strain>
    </source>
</reference>
<dbReference type="EMBL" id="JACHIN010000001">
    <property type="protein sequence ID" value="MBB5075257.1"/>
    <property type="molecule type" value="Genomic_DNA"/>
</dbReference>